<evidence type="ECO:0000313" key="8">
    <source>
        <dbReference type="Proteomes" id="UP000501690"/>
    </source>
</evidence>
<gene>
    <name evidence="7" type="ORF">DEO72_LG3g2405</name>
</gene>
<keyword evidence="4" id="KW-0539">Nucleus</keyword>
<evidence type="ECO:0000259" key="5">
    <source>
        <dbReference type="PROSITE" id="PS50090"/>
    </source>
</evidence>
<name>A0A4D6LHQ3_VIGUN</name>
<organism evidence="7 8">
    <name type="scientific">Vigna unguiculata</name>
    <name type="common">Cowpea</name>
    <dbReference type="NCBI Taxonomy" id="3917"/>
    <lineage>
        <taxon>Eukaryota</taxon>
        <taxon>Viridiplantae</taxon>
        <taxon>Streptophyta</taxon>
        <taxon>Embryophyta</taxon>
        <taxon>Tracheophyta</taxon>
        <taxon>Spermatophyta</taxon>
        <taxon>Magnoliopsida</taxon>
        <taxon>eudicotyledons</taxon>
        <taxon>Gunneridae</taxon>
        <taxon>Pentapetalae</taxon>
        <taxon>rosids</taxon>
        <taxon>fabids</taxon>
        <taxon>Fabales</taxon>
        <taxon>Fabaceae</taxon>
        <taxon>Papilionoideae</taxon>
        <taxon>50 kb inversion clade</taxon>
        <taxon>NPAAA clade</taxon>
        <taxon>indigoferoid/millettioid clade</taxon>
        <taxon>Phaseoleae</taxon>
        <taxon>Vigna</taxon>
    </lineage>
</organism>
<dbReference type="EMBL" id="CP039347">
    <property type="protein sequence ID" value="QCD87865.1"/>
    <property type="molecule type" value="Genomic_DNA"/>
</dbReference>
<evidence type="ECO:0000256" key="1">
    <source>
        <dbReference type="ARBA" id="ARBA00004123"/>
    </source>
</evidence>
<evidence type="ECO:0000256" key="4">
    <source>
        <dbReference type="ARBA" id="ARBA00023242"/>
    </source>
</evidence>
<keyword evidence="3" id="KW-0238">DNA-binding</keyword>
<dbReference type="OrthoDB" id="2143914at2759"/>
<keyword evidence="8" id="KW-1185">Reference proteome</keyword>
<dbReference type="InterPro" id="IPR001005">
    <property type="entry name" value="SANT/Myb"/>
</dbReference>
<dbReference type="Gramene" id="Vigun11g112000.1.v1.2">
    <property type="protein sequence ID" value="Vigun11g112000.1.v1.2"/>
    <property type="gene ID" value="Vigun11g112000.v1.2"/>
</dbReference>
<dbReference type="SMART" id="SM00717">
    <property type="entry name" value="SANT"/>
    <property type="match status" value="2"/>
</dbReference>
<dbReference type="PANTHER" id="PTHR10641">
    <property type="entry name" value="MYB FAMILY TRANSCRIPTION FACTOR"/>
    <property type="match status" value="1"/>
</dbReference>
<feature type="domain" description="Myb-like" evidence="5">
    <location>
        <begin position="9"/>
        <end position="61"/>
    </location>
</feature>
<dbReference type="InterPro" id="IPR017930">
    <property type="entry name" value="Myb_dom"/>
</dbReference>
<feature type="domain" description="Myb-like" evidence="5">
    <location>
        <begin position="62"/>
        <end position="112"/>
    </location>
</feature>
<dbReference type="GO" id="GO:0005634">
    <property type="term" value="C:nucleus"/>
    <property type="evidence" value="ECO:0007669"/>
    <property type="project" value="UniProtKB-SubCell"/>
</dbReference>
<dbReference type="FunFam" id="1.10.10.60:FF:000001">
    <property type="entry name" value="MYB-related transcription factor"/>
    <property type="match status" value="1"/>
</dbReference>
<evidence type="ECO:0000259" key="6">
    <source>
        <dbReference type="PROSITE" id="PS51294"/>
    </source>
</evidence>
<comment type="subcellular location">
    <subcellularLocation>
        <location evidence="1">Nucleus</location>
    </subcellularLocation>
</comment>
<dbReference type="GO" id="GO:0003677">
    <property type="term" value="F:DNA binding"/>
    <property type="evidence" value="ECO:0007669"/>
    <property type="project" value="UniProtKB-KW"/>
</dbReference>
<dbReference type="PROSITE" id="PS50090">
    <property type="entry name" value="MYB_LIKE"/>
    <property type="match status" value="2"/>
</dbReference>
<dbReference type="InterPro" id="IPR009057">
    <property type="entry name" value="Homeodomain-like_sf"/>
</dbReference>
<dbReference type="Proteomes" id="UP000501690">
    <property type="component" value="Linkage Group LG3"/>
</dbReference>
<evidence type="ECO:0000313" key="7">
    <source>
        <dbReference type="EMBL" id="QCD87865.1"/>
    </source>
</evidence>
<protein>
    <submittedName>
        <fullName evidence="7">Myb proto-oncogene protein</fullName>
    </submittedName>
</protein>
<sequence>MVRTPYCDKSGLRKGTWTPEEDWKLIAYVTTHGHKNWRQLPKLAGLARCGKSCRLRWMNYLRPDIKRGNYTYEEEEIIINLHQIHGNRWSVIASHLPGRSDNEIKNHWHAHLKKRFQHNSETNEKVEASTSKQHSLLESIQEESGEVVASSFQNSDSPSPQHTSLIDALCMISEPEPASNGNLATHNFADFMGENTDPISAYSWEELYEISYLCEFLAPLY</sequence>
<dbReference type="SUPFAM" id="SSF46689">
    <property type="entry name" value="Homeodomain-like"/>
    <property type="match status" value="1"/>
</dbReference>
<feature type="domain" description="HTH myb-type" evidence="6">
    <location>
        <begin position="9"/>
        <end position="61"/>
    </location>
</feature>
<dbReference type="AlphaFoldDB" id="A0A4D6LHQ3"/>
<feature type="domain" description="HTH myb-type" evidence="6">
    <location>
        <begin position="62"/>
        <end position="116"/>
    </location>
</feature>
<dbReference type="InterPro" id="IPR015495">
    <property type="entry name" value="Myb_TF_plants"/>
</dbReference>
<evidence type="ECO:0000256" key="3">
    <source>
        <dbReference type="ARBA" id="ARBA00023125"/>
    </source>
</evidence>
<reference evidence="7 8" key="1">
    <citation type="submission" date="2019-04" db="EMBL/GenBank/DDBJ databases">
        <title>An improved genome assembly and genetic linkage map for asparagus bean, Vigna unguiculata ssp. sesquipedialis.</title>
        <authorList>
            <person name="Xia Q."/>
            <person name="Zhang R."/>
            <person name="Dong Y."/>
        </authorList>
    </citation>
    <scope>NUCLEOTIDE SEQUENCE [LARGE SCALE GENOMIC DNA]</scope>
    <source>
        <tissue evidence="7">Leaf</tissue>
    </source>
</reference>
<evidence type="ECO:0000256" key="2">
    <source>
        <dbReference type="ARBA" id="ARBA00022737"/>
    </source>
</evidence>
<dbReference type="Pfam" id="PF00249">
    <property type="entry name" value="Myb_DNA-binding"/>
    <property type="match status" value="2"/>
</dbReference>
<dbReference type="Gene3D" id="1.10.10.60">
    <property type="entry name" value="Homeodomain-like"/>
    <property type="match status" value="2"/>
</dbReference>
<dbReference type="PROSITE" id="PS51294">
    <property type="entry name" value="HTH_MYB"/>
    <property type="match status" value="2"/>
</dbReference>
<accession>A0A4D6LHQ3</accession>
<proteinExistence type="predicted"/>
<dbReference type="CDD" id="cd00167">
    <property type="entry name" value="SANT"/>
    <property type="match status" value="2"/>
</dbReference>
<dbReference type="PANTHER" id="PTHR10641:SF1388">
    <property type="entry name" value="MYB TRANSCRIPTION FACTOR"/>
    <property type="match status" value="1"/>
</dbReference>
<keyword evidence="2" id="KW-0677">Repeat</keyword>